<proteinExistence type="predicted"/>
<name>A0A1M6P353_9BACT</name>
<dbReference type="STRING" id="633813.SAMN04488087_0011"/>
<keyword evidence="1" id="KW-0732">Signal</keyword>
<protein>
    <submittedName>
        <fullName evidence="2">Uncharacterized protein</fullName>
    </submittedName>
</protein>
<reference evidence="3" key="1">
    <citation type="submission" date="2016-11" db="EMBL/GenBank/DDBJ databases">
        <authorList>
            <person name="Varghese N."/>
            <person name="Submissions S."/>
        </authorList>
    </citation>
    <scope>NUCLEOTIDE SEQUENCE [LARGE SCALE GENOMIC DNA]</scope>
    <source>
        <strain evidence="3">DSM 22212</strain>
    </source>
</reference>
<organism evidence="2 3">
    <name type="scientific">Rhodothermus profundi</name>
    <dbReference type="NCBI Taxonomy" id="633813"/>
    <lineage>
        <taxon>Bacteria</taxon>
        <taxon>Pseudomonadati</taxon>
        <taxon>Rhodothermota</taxon>
        <taxon>Rhodothermia</taxon>
        <taxon>Rhodothermales</taxon>
        <taxon>Rhodothermaceae</taxon>
        <taxon>Rhodothermus</taxon>
    </lineage>
</organism>
<feature type="signal peptide" evidence="1">
    <location>
        <begin position="1"/>
        <end position="22"/>
    </location>
</feature>
<dbReference type="EMBL" id="FRAU01000001">
    <property type="protein sequence ID" value="SHK02354.1"/>
    <property type="molecule type" value="Genomic_DNA"/>
</dbReference>
<feature type="chain" id="PRO_5009919945" evidence="1">
    <location>
        <begin position="23"/>
        <end position="137"/>
    </location>
</feature>
<evidence type="ECO:0000313" key="2">
    <source>
        <dbReference type="EMBL" id="SHK02354.1"/>
    </source>
</evidence>
<sequence>MKFMYYFSLALLLTGVRCRSHAPWLSWGEGGGFTGAQHGYTVYTNGTVEAWAQRPGQARHLQRRWKLNASQQQFLETVYQQLQGLPAYTSPANYTRFIVLYASRDTLRWAWGVADTHATARALQTLYETLNQKLQRP</sequence>
<dbReference type="Proteomes" id="UP000185812">
    <property type="component" value="Unassembled WGS sequence"/>
</dbReference>
<accession>A0A1M6P353</accession>
<evidence type="ECO:0000313" key="3">
    <source>
        <dbReference type="Proteomes" id="UP000185812"/>
    </source>
</evidence>
<evidence type="ECO:0000256" key="1">
    <source>
        <dbReference type="SAM" id="SignalP"/>
    </source>
</evidence>
<dbReference type="AlphaFoldDB" id="A0A1M6P353"/>
<keyword evidence="3" id="KW-1185">Reference proteome</keyword>
<gene>
    <name evidence="2" type="ORF">SAMN04488087_0011</name>
</gene>